<proteinExistence type="predicted"/>
<keyword evidence="1" id="KW-0812">Transmembrane</keyword>
<dbReference type="EMBL" id="JACQPB010000025">
    <property type="protein sequence ID" value="MBI4210279.1"/>
    <property type="molecule type" value="Genomic_DNA"/>
</dbReference>
<organism evidence="2 3">
    <name type="scientific">Candidatus Iainarchaeum sp</name>
    <dbReference type="NCBI Taxonomy" id="3101447"/>
    <lineage>
        <taxon>Archaea</taxon>
        <taxon>Candidatus Iainarchaeota</taxon>
        <taxon>Candidatus Iainarchaeia</taxon>
        <taxon>Candidatus Iainarchaeales</taxon>
        <taxon>Candidatus Iainarchaeaceae</taxon>
        <taxon>Candidatus Iainarchaeum</taxon>
    </lineage>
</organism>
<protein>
    <submittedName>
        <fullName evidence="2">Uncharacterized protein</fullName>
    </submittedName>
</protein>
<accession>A0A8T3YQ41</accession>
<evidence type="ECO:0000313" key="3">
    <source>
        <dbReference type="Proteomes" id="UP000732298"/>
    </source>
</evidence>
<name>A0A8T3YQ41_9ARCH</name>
<dbReference type="Proteomes" id="UP000732298">
    <property type="component" value="Unassembled WGS sequence"/>
</dbReference>
<keyword evidence="1" id="KW-1133">Transmembrane helix</keyword>
<evidence type="ECO:0000313" key="2">
    <source>
        <dbReference type="EMBL" id="MBI4210279.1"/>
    </source>
</evidence>
<evidence type="ECO:0000256" key="1">
    <source>
        <dbReference type="SAM" id="Phobius"/>
    </source>
</evidence>
<sequence>MDNEKIVTGILAVAIIAGVALLYFSLSETPVKKLENNSQNFGQFSAKEDPNDICAVPPGEDPVKWEEHLGHHPDRYAQCLK</sequence>
<feature type="transmembrane region" description="Helical" evidence="1">
    <location>
        <begin position="6"/>
        <end position="26"/>
    </location>
</feature>
<comment type="caution">
    <text evidence="2">The sequence shown here is derived from an EMBL/GenBank/DDBJ whole genome shotgun (WGS) entry which is preliminary data.</text>
</comment>
<reference evidence="2" key="1">
    <citation type="submission" date="2020-07" db="EMBL/GenBank/DDBJ databases">
        <title>Huge and variable diversity of episymbiotic CPR bacteria and DPANN archaea in groundwater ecosystems.</title>
        <authorList>
            <person name="He C.Y."/>
            <person name="Keren R."/>
            <person name="Whittaker M."/>
            <person name="Farag I.F."/>
            <person name="Doudna J."/>
            <person name="Cate J.H.D."/>
            <person name="Banfield J.F."/>
        </authorList>
    </citation>
    <scope>NUCLEOTIDE SEQUENCE</scope>
    <source>
        <strain evidence="2">NC_groundwater_1296_Ag_S-0.2um_52_80</strain>
    </source>
</reference>
<gene>
    <name evidence="2" type="ORF">HY544_02110</name>
</gene>
<dbReference type="AlphaFoldDB" id="A0A8T3YQ41"/>
<keyword evidence="1" id="KW-0472">Membrane</keyword>